<protein>
    <submittedName>
        <fullName evidence="1">Uncharacterized protein</fullName>
    </submittedName>
</protein>
<comment type="caution">
    <text evidence="1">The sequence shown here is derived from an EMBL/GenBank/DDBJ whole genome shotgun (WGS) entry which is preliminary data.</text>
</comment>
<keyword evidence="2" id="KW-1185">Reference proteome</keyword>
<gene>
    <name evidence="1" type="ORF">E2562_004911</name>
</gene>
<reference evidence="1 2" key="1">
    <citation type="submission" date="2019-11" db="EMBL/GenBank/DDBJ databases">
        <title>Whole genome sequence of Oryza granulata.</title>
        <authorList>
            <person name="Li W."/>
        </authorList>
    </citation>
    <scope>NUCLEOTIDE SEQUENCE [LARGE SCALE GENOMIC DNA]</scope>
    <source>
        <strain evidence="2">cv. Menghai</strain>
        <tissue evidence="1">Leaf</tissue>
    </source>
</reference>
<dbReference type="Proteomes" id="UP000479710">
    <property type="component" value="Unassembled WGS sequence"/>
</dbReference>
<proteinExistence type="predicted"/>
<accession>A0A6G1C4F7</accession>
<organism evidence="1 2">
    <name type="scientific">Oryza meyeriana var. granulata</name>
    <dbReference type="NCBI Taxonomy" id="110450"/>
    <lineage>
        <taxon>Eukaryota</taxon>
        <taxon>Viridiplantae</taxon>
        <taxon>Streptophyta</taxon>
        <taxon>Embryophyta</taxon>
        <taxon>Tracheophyta</taxon>
        <taxon>Spermatophyta</taxon>
        <taxon>Magnoliopsida</taxon>
        <taxon>Liliopsida</taxon>
        <taxon>Poales</taxon>
        <taxon>Poaceae</taxon>
        <taxon>BOP clade</taxon>
        <taxon>Oryzoideae</taxon>
        <taxon>Oryzeae</taxon>
        <taxon>Oryzinae</taxon>
        <taxon>Oryza</taxon>
        <taxon>Oryza meyeriana</taxon>
    </lineage>
</organism>
<evidence type="ECO:0000313" key="2">
    <source>
        <dbReference type="Proteomes" id="UP000479710"/>
    </source>
</evidence>
<dbReference type="OrthoDB" id="10650232at2759"/>
<sequence length="133" mass="13779">MGLAALRESVGALVDPIQPLLQPTSEFRNQMIRSGQWNLDHTQVLKIRCRPELHKVLDYMPATTIRGLLAASKMACSSTPAGGGDTTVPSTSTIAAEMVTGSHVLTVEGYSGTKGFGGEVGSGALEVVAVGPG</sequence>
<name>A0A6G1C4F7_9ORYZ</name>
<evidence type="ECO:0000313" key="1">
    <source>
        <dbReference type="EMBL" id="KAF0894911.1"/>
    </source>
</evidence>
<dbReference type="EMBL" id="SPHZ02000010">
    <property type="protein sequence ID" value="KAF0894911.1"/>
    <property type="molecule type" value="Genomic_DNA"/>
</dbReference>
<dbReference type="AlphaFoldDB" id="A0A6G1C4F7"/>